<evidence type="ECO:0000256" key="1">
    <source>
        <dbReference type="SAM" id="Phobius"/>
    </source>
</evidence>
<feature type="transmembrane region" description="Helical" evidence="1">
    <location>
        <begin position="56"/>
        <end position="79"/>
    </location>
</feature>
<comment type="caution">
    <text evidence="2">The sequence shown here is derived from an EMBL/GenBank/DDBJ whole genome shotgun (WGS) entry which is preliminary data.</text>
</comment>
<accession>A0A0V0SL64</accession>
<proteinExistence type="predicted"/>
<sequence length="236" mass="26984">LCRECPGSWPPSFFYSSTFSMRIVFDVLLRLWQFVLCLLISSGISALPQWNESEFYYFLFIQFFLFVFLTCFFGARVVVVVTAHREALTSTVHRVVVDKKCQIFCASGEHKQTNLLPAFFSKKWVNSPLTLCLSPVGNRASSSVRLIARLTNAFQGFQTGEGRPAGRNWIFGSCRVLDAKPSDIDQASYSSKPFLSITCVSFNLFTNTRNRNLSILYKGCLIEFWVFFFQICRSKI</sequence>
<feature type="transmembrane region" description="Helical" evidence="1">
    <location>
        <begin position="31"/>
        <end position="50"/>
    </location>
</feature>
<name>A0A0V0SL64_9BILA</name>
<reference evidence="2 3" key="1">
    <citation type="submission" date="2015-01" db="EMBL/GenBank/DDBJ databases">
        <title>Evolution of Trichinella species and genotypes.</title>
        <authorList>
            <person name="Korhonen P.K."/>
            <person name="Edoardo P."/>
            <person name="Giuseppe L.R."/>
            <person name="Gasser R.B."/>
        </authorList>
    </citation>
    <scope>NUCLEOTIDE SEQUENCE [LARGE SCALE GENOMIC DNA]</scope>
    <source>
        <strain evidence="2">ISS37</strain>
    </source>
</reference>
<organism evidence="2 3">
    <name type="scientific">Trichinella nelsoni</name>
    <dbReference type="NCBI Taxonomy" id="6336"/>
    <lineage>
        <taxon>Eukaryota</taxon>
        <taxon>Metazoa</taxon>
        <taxon>Ecdysozoa</taxon>
        <taxon>Nematoda</taxon>
        <taxon>Enoplea</taxon>
        <taxon>Dorylaimia</taxon>
        <taxon>Trichinellida</taxon>
        <taxon>Trichinellidae</taxon>
        <taxon>Trichinella</taxon>
    </lineage>
</organism>
<dbReference type="OrthoDB" id="10453792at2759"/>
<feature type="non-terminal residue" evidence="2">
    <location>
        <position position="1"/>
    </location>
</feature>
<keyword evidence="3" id="KW-1185">Reference proteome</keyword>
<keyword evidence="1" id="KW-1133">Transmembrane helix</keyword>
<keyword evidence="1" id="KW-0472">Membrane</keyword>
<evidence type="ECO:0000313" key="3">
    <source>
        <dbReference type="Proteomes" id="UP000054630"/>
    </source>
</evidence>
<keyword evidence="1" id="KW-0812">Transmembrane</keyword>
<protein>
    <submittedName>
        <fullName evidence="2">Uncharacterized protein</fullName>
    </submittedName>
</protein>
<dbReference type="AlphaFoldDB" id="A0A0V0SL64"/>
<gene>
    <name evidence="2" type="ORF">T07_7255</name>
</gene>
<evidence type="ECO:0000313" key="2">
    <source>
        <dbReference type="EMBL" id="KRX27125.1"/>
    </source>
</evidence>
<dbReference type="EMBL" id="JYDL01000004">
    <property type="protein sequence ID" value="KRX27125.1"/>
    <property type="molecule type" value="Genomic_DNA"/>
</dbReference>
<dbReference type="Proteomes" id="UP000054630">
    <property type="component" value="Unassembled WGS sequence"/>
</dbReference>